<accession>A0AAN9AAB6</accession>
<proteinExistence type="predicted"/>
<dbReference type="Proteomes" id="UP001381693">
    <property type="component" value="Unassembled WGS sequence"/>
</dbReference>
<comment type="caution">
    <text evidence="2">The sequence shown here is derived from an EMBL/GenBank/DDBJ whole genome shotgun (WGS) entry which is preliminary data.</text>
</comment>
<dbReference type="AlphaFoldDB" id="A0AAN9AAB6"/>
<gene>
    <name evidence="2" type="ORF">SK128_013757</name>
</gene>
<feature type="compositionally biased region" description="Acidic residues" evidence="1">
    <location>
        <begin position="39"/>
        <end position="63"/>
    </location>
</feature>
<evidence type="ECO:0000256" key="1">
    <source>
        <dbReference type="SAM" id="MobiDB-lite"/>
    </source>
</evidence>
<organism evidence="2 3">
    <name type="scientific">Halocaridina rubra</name>
    <name type="common">Hawaiian red shrimp</name>
    <dbReference type="NCBI Taxonomy" id="373956"/>
    <lineage>
        <taxon>Eukaryota</taxon>
        <taxon>Metazoa</taxon>
        <taxon>Ecdysozoa</taxon>
        <taxon>Arthropoda</taxon>
        <taxon>Crustacea</taxon>
        <taxon>Multicrustacea</taxon>
        <taxon>Malacostraca</taxon>
        <taxon>Eumalacostraca</taxon>
        <taxon>Eucarida</taxon>
        <taxon>Decapoda</taxon>
        <taxon>Pleocyemata</taxon>
        <taxon>Caridea</taxon>
        <taxon>Atyoidea</taxon>
        <taxon>Atyidae</taxon>
        <taxon>Halocaridina</taxon>
    </lineage>
</organism>
<evidence type="ECO:0000313" key="3">
    <source>
        <dbReference type="Proteomes" id="UP001381693"/>
    </source>
</evidence>
<evidence type="ECO:0000313" key="2">
    <source>
        <dbReference type="EMBL" id="KAK7076057.1"/>
    </source>
</evidence>
<name>A0AAN9AAB6_HALRR</name>
<sequence>MMEAGWRKVEENPLRVGKDKVDELLKSHDMPLTNGELQGQDEAESLEALLQEEEEDEEREEER</sequence>
<protein>
    <submittedName>
        <fullName evidence="2">Uncharacterized protein</fullName>
    </submittedName>
</protein>
<dbReference type="EMBL" id="JAXCGZ010009891">
    <property type="protein sequence ID" value="KAK7076057.1"/>
    <property type="molecule type" value="Genomic_DNA"/>
</dbReference>
<feature type="region of interest" description="Disordered" evidence="1">
    <location>
        <begin position="20"/>
        <end position="63"/>
    </location>
</feature>
<keyword evidence="3" id="KW-1185">Reference proteome</keyword>
<feature type="non-terminal residue" evidence="2">
    <location>
        <position position="63"/>
    </location>
</feature>
<reference evidence="2 3" key="1">
    <citation type="submission" date="2023-11" db="EMBL/GenBank/DDBJ databases">
        <title>Halocaridina rubra genome assembly.</title>
        <authorList>
            <person name="Smith C."/>
        </authorList>
    </citation>
    <scope>NUCLEOTIDE SEQUENCE [LARGE SCALE GENOMIC DNA]</scope>
    <source>
        <strain evidence="2">EP-1</strain>
        <tissue evidence="2">Whole</tissue>
    </source>
</reference>
<feature type="compositionally biased region" description="Basic and acidic residues" evidence="1">
    <location>
        <begin position="20"/>
        <end position="29"/>
    </location>
</feature>